<evidence type="ECO:0000313" key="1">
    <source>
        <dbReference type="EMBL" id="MFC3531759.1"/>
    </source>
</evidence>
<organism evidence="1 2">
    <name type="scientific">Vogesella facilis</name>
    <dbReference type="NCBI Taxonomy" id="1655232"/>
    <lineage>
        <taxon>Bacteria</taxon>
        <taxon>Pseudomonadati</taxon>
        <taxon>Pseudomonadota</taxon>
        <taxon>Betaproteobacteria</taxon>
        <taxon>Neisseriales</taxon>
        <taxon>Chromobacteriaceae</taxon>
        <taxon>Vogesella</taxon>
    </lineage>
</organism>
<dbReference type="Proteomes" id="UP001595741">
    <property type="component" value="Unassembled WGS sequence"/>
</dbReference>
<gene>
    <name evidence="1" type="ORF">ACFOLG_06125</name>
</gene>
<keyword evidence="2" id="KW-1185">Reference proteome</keyword>
<comment type="caution">
    <text evidence="1">The sequence shown here is derived from an EMBL/GenBank/DDBJ whole genome shotgun (WGS) entry which is preliminary data.</text>
</comment>
<dbReference type="EMBL" id="JBHRXN010000011">
    <property type="protein sequence ID" value="MFC3531759.1"/>
    <property type="molecule type" value="Genomic_DNA"/>
</dbReference>
<name>A0ABV7RBN4_9NEIS</name>
<dbReference type="RefSeq" id="WP_386089630.1">
    <property type="nucleotide sequence ID" value="NZ_JBHRXN010000011.1"/>
</dbReference>
<sequence>MEFSSFDSHCIEMLNALPNRHSRHCFRSALNHLERAEKLFEVDSVMACFRCITAEEEAAAGLMHCLKEKDYDNAAGLKPRDHKHKSAVIVLFSVLGDFVGKDLVDSGIVVDLSVFEEGDGKKLKLSFEVPTDNKIVTFFSDPPLNVQLIAEGKKFSYRQQIYTHLEKKGHSKMKDHLVDLANFRNKLLYAGPAGFPSEVKVEEKFFGAYKSRVMAMLRAYLLVVPYNEKQIFAQDSLDVFLSMVNGMDLDGLSLDF</sequence>
<accession>A0ABV7RBN4</accession>
<protein>
    <submittedName>
        <fullName evidence="1">Uncharacterized protein</fullName>
    </submittedName>
</protein>
<reference evidence="2" key="1">
    <citation type="journal article" date="2019" name="Int. J. Syst. Evol. Microbiol.">
        <title>The Global Catalogue of Microorganisms (GCM) 10K type strain sequencing project: providing services to taxonomists for standard genome sequencing and annotation.</title>
        <authorList>
            <consortium name="The Broad Institute Genomics Platform"/>
            <consortium name="The Broad Institute Genome Sequencing Center for Infectious Disease"/>
            <person name="Wu L."/>
            <person name="Ma J."/>
        </authorList>
    </citation>
    <scope>NUCLEOTIDE SEQUENCE [LARGE SCALE GENOMIC DNA]</scope>
    <source>
        <strain evidence="2">KCTC 42742</strain>
    </source>
</reference>
<evidence type="ECO:0000313" key="2">
    <source>
        <dbReference type="Proteomes" id="UP001595741"/>
    </source>
</evidence>
<proteinExistence type="predicted"/>